<dbReference type="Proteomes" id="UP000789706">
    <property type="component" value="Unassembled WGS sequence"/>
</dbReference>
<gene>
    <name evidence="1" type="ORF">DEBURN_LOCUS3038</name>
</gene>
<protein>
    <submittedName>
        <fullName evidence="1">8404_t:CDS:1</fullName>
    </submittedName>
</protein>
<dbReference type="EMBL" id="CAJVPK010000181">
    <property type="protein sequence ID" value="CAG8468413.1"/>
    <property type="molecule type" value="Genomic_DNA"/>
</dbReference>
<sequence>MQIATILLFVAISYKIPKLYEYFLSTRRKKNQTEHFSNIDMNILSSRELTSSNYAASYCFSIHYWWTFLNEKFRNLFDEDENSIQNENFEKNEYRDNDFDNFNNFNNFNNDYNEKKECQRETKYSYISKLNNKDNENNEIIKDSCISKLNNKNNKIIKDPYISNLDKKKTKITKDSYILKLDNRLTNEINEIKKINHNYSNHPFYSHNGTKRSNSSEHMDLNISHRTNLLFINPYERHENDLKLRTLLKKKHDSEVEVVKNLKKALIIQGNREVLVKNAIREVAVLRNRIDRDFRQ</sequence>
<keyword evidence="2" id="KW-1185">Reference proteome</keyword>
<dbReference type="AlphaFoldDB" id="A0A9N8VW03"/>
<evidence type="ECO:0000313" key="2">
    <source>
        <dbReference type="Proteomes" id="UP000789706"/>
    </source>
</evidence>
<comment type="caution">
    <text evidence="1">The sequence shown here is derived from an EMBL/GenBank/DDBJ whole genome shotgun (WGS) entry which is preliminary data.</text>
</comment>
<reference evidence="1" key="1">
    <citation type="submission" date="2021-06" db="EMBL/GenBank/DDBJ databases">
        <authorList>
            <person name="Kallberg Y."/>
            <person name="Tangrot J."/>
            <person name="Rosling A."/>
        </authorList>
    </citation>
    <scope>NUCLEOTIDE SEQUENCE</scope>
    <source>
        <strain evidence="1">AZ414A</strain>
    </source>
</reference>
<name>A0A9N8VW03_9GLOM</name>
<evidence type="ECO:0000313" key="1">
    <source>
        <dbReference type="EMBL" id="CAG8468413.1"/>
    </source>
</evidence>
<organism evidence="1 2">
    <name type="scientific">Diversispora eburnea</name>
    <dbReference type="NCBI Taxonomy" id="1213867"/>
    <lineage>
        <taxon>Eukaryota</taxon>
        <taxon>Fungi</taxon>
        <taxon>Fungi incertae sedis</taxon>
        <taxon>Mucoromycota</taxon>
        <taxon>Glomeromycotina</taxon>
        <taxon>Glomeromycetes</taxon>
        <taxon>Diversisporales</taxon>
        <taxon>Diversisporaceae</taxon>
        <taxon>Diversispora</taxon>
    </lineage>
</organism>
<accession>A0A9N8VW03</accession>
<dbReference type="OrthoDB" id="10433174at2759"/>
<proteinExistence type="predicted"/>